<dbReference type="FunFam" id="3.40.50.720:FF:000084">
    <property type="entry name" value="Short-chain dehydrogenase reductase"/>
    <property type="match status" value="1"/>
</dbReference>
<comment type="caution">
    <text evidence="3">The sequence shown here is derived from an EMBL/GenBank/DDBJ whole genome shotgun (WGS) entry which is preliminary data.</text>
</comment>
<reference evidence="3" key="1">
    <citation type="submission" date="2020-09" db="EMBL/GenBank/DDBJ databases">
        <title>Whole genome shotgun sequence of Streptomyces xanthophaeus NBRC 12829.</title>
        <authorList>
            <person name="Komaki H."/>
            <person name="Tamura T."/>
        </authorList>
    </citation>
    <scope>NUCLEOTIDE SEQUENCE</scope>
    <source>
        <strain evidence="3">NBRC 12829</strain>
    </source>
</reference>
<dbReference type="InterPro" id="IPR036291">
    <property type="entry name" value="NAD(P)-bd_dom_sf"/>
</dbReference>
<dbReference type="RefSeq" id="WP_031149831.1">
    <property type="nucleotide sequence ID" value="NZ_BNEE01000006.1"/>
</dbReference>
<dbReference type="OrthoDB" id="5173603at2"/>
<evidence type="ECO:0000313" key="3">
    <source>
        <dbReference type="EMBL" id="GHI89644.1"/>
    </source>
</evidence>
<dbReference type="AlphaFoldDB" id="A0A919LMH8"/>
<evidence type="ECO:0000313" key="4">
    <source>
        <dbReference type="Proteomes" id="UP000600026"/>
    </source>
</evidence>
<organism evidence="3 4">
    <name type="scientific">Streptomyces xanthophaeus</name>
    <dbReference type="NCBI Taxonomy" id="67385"/>
    <lineage>
        <taxon>Bacteria</taxon>
        <taxon>Bacillati</taxon>
        <taxon>Actinomycetota</taxon>
        <taxon>Actinomycetes</taxon>
        <taxon>Kitasatosporales</taxon>
        <taxon>Streptomycetaceae</taxon>
        <taxon>Streptomyces</taxon>
    </lineage>
</organism>
<evidence type="ECO:0000256" key="1">
    <source>
        <dbReference type="ARBA" id="ARBA00006484"/>
    </source>
</evidence>
<evidence type="ECO:0000256" key="2">
    <source>
        <dbReference type="ARBA" id="ARBA00023002"/>
    </source>
</evidence>
<dbReference type="SUPFAM" id="SSF51735">
    <property type="entry name" value="NAD(P)-binding Rossmann-fold domains"/>
    <property type="match status" value="1"/>
</dbReference>
<name>A0A919LMH8_9ACTN</name>
<dbReference type="EMBL" id="BNEE01000006">
    <property type="protein sequence ID" value="GHI89644.1"/>
    <property type="molecule type" value="Genomic_DNA"/>
</dbReference>
<dbReference type="GeneID" id="96803530"/>
<dbReference type="Pfam" id="PF13561">
    <property type="entry name" value="adh_short_C2"/>
    <property type="match status" value="1"/>
</dbReference>
<dbReference type="Proteomes" id="UP000600026">
    <property type="component" value="Unassembled WGS sequence"/>
</dbReference>
<keyword evidence="2" id="KW-0560">Oxidoreductase</keyword>
<protein>
    <submittedName>
        <fullName evidence="3">3-ketoacyl-ACP reductase</fullName>
    </submittedName>
</protein>
<accession>A0A919LMH8</accession>
<dbReference type="GO" id="GO:0016491">
    <property type="term" value="F:oxidoreductase activity"/>
    <property type="evidence" value="ECO:0007669"/>
    <property type="project" value="UniProtKB-KW"/>
</dbReference>
<dbReference type="PROSITE" id="PS00061">
    <property type="entry name" value="ADH_SHORT"/>
    <property type="match status" value="1"/>
</dbReference>
<dbReference type="PRINTS" id="PR00080">
    <property type="entry name" value="SDRFAMILY"/>
</dbReference>
<sequence>MRLSQKTVLITGAARGLGRACALRFAEEGADLALLDVAADIDDVPYPLGTSAQLEATARLCRERGASVLATRADVRRQEDIDAAVADTLDRFGRIDVLLNNAGIAAPSGKASHEITEDEWRVMLDVDLSGAWRMIKGVAPAMARQRSGSIVNISSTAGLVGYRYFAGYVAAKHGLIGLTKAAALDYAALQIRVNALCPGQVREEAALEGRMLSEVARSLGVAPEDQETAFLESQPMNALVNPEDVSSAALYLASDDARQVTGSVVTVDGGFSTR</sequence>
<proteinExistence type="inferred from homology"/>
<dbReference type="InterPro" id="IPR020904">
    <property type="entry name" value="Sc_DH/Rdtase_CS"/>
</dbReference>
<dbReference type="PANTHER" id="PTHR24321:SF8">
    <property type="entry name" value="ESTRADIOL 17-BETA-DEHYDROGENASE 8-RELATED"/>
    <property type="match status" value="1"/>
</dbReference>
<keyword evidence="4" id="KW-1185">Reference proteome</keyword>
<comment type="similarity">
    <text evidence="1">Belongs to the short-chain dehydrogenases/reductases (SDR) family.</text>
</comment>
<dbReference type="CDD" id="cd05233">
    <property type="entry name" value="SDR_c"/>
    <property type="match status" value="1"/>
</dbReference>
<dbReference type="Gene3D" id="3.40.50.720">
    <property type="entry name" value="NAD(P)-binding Rossmann-like Domain"/>
    <property type="match status" value="1"/>
</dbReference>
<dbReference type="InterPro" id="IPR002347">
    <property type="entry name" value="SDR_fam"/>
</dbReference>
<dbReference type="PRINTS" id="PR00081">
    <property type="entry name" value="GDHRDH"/>
</dbReference>
<gene>
    <name evidence="3" type="ORF">Sxan_70080</name>
</gene>
<dbReference type="PANTHER" id="PTHR24321">
    <property type="entry name" value="DEHYDROGENASES, SHORT CHAIN"/>
    <property type="match status" value="1"/>
</dbReference>